<comment type="similarity">
    <text evidence="2">Belongs to the short-chain dehydrogenases/reductases (SDR) family.</text>
</comment>
<accession>A0A037ZE30</accession>
<dbReference type="Gene3D" id="3.40.50.720">
    <property type="entry name" value="NAD(P)-binding Rossmann-like Domain"/>
    <property type="match status" value="1"/>
</dbReference>
<dbReference type="InterPro" id="IPR002347">
    <property type="entry name" value="SDR_fam"/>
</dbReference>
<evidence type="ECO:0000313" key="4">
    <source>
        <dbReference type="Proteomes" id="UP000026249"/>
    </source>
</evidence>
<dbReference type="PANTHER" id="PTHR43658:SF8">
    <property type="entry name" value="17-BETA-HYDROXYSTEROID DEHYDROGENASE 14-RELATED"/>
    <property type="match status" value="1"/>
</dbReference>
<dbReference type="Pfam" id="PF00106">
    <property type="entry name" value="adh_short"/>
    <property type="match status" value="1"/>
</dbReference>
<protein>
    <submittedName>
        <fullName evidence="3">3-hydroxy-2-methylbutyryl-CoA dehydrogenase</fullName>
    </submittedName>
</protein>
<dbReference type="PROSITE" id="PS00061">
    <property type="entry name" value="ADH_SHORT"/>
    <property type="match status" value="1"/>
</dbReference>
<dbReference type="PANTHER" id="PTHR43658">
    <property type="entry name" value="SHORT-CHAIN DEHYDROGENASE/REDUCTASE"/>
    <property type="match status" value="1"/>
</dbReference>
<evidence type="ECO:0000313" key="3">
    <source>
        <dbReference type="EMBL" id="KAJ54372.1"/>
    </source>
</evidence>
<dbReference type="GO" id="GO:0016491">
    <property type="term" value="F:oxidoreductase activity"/>
    <property type="evidence" value="ECO:0007669"/>
    <property type="project" value="UniProtKB-KW"/>
</dbReference>
<dbReference type="InterPro" id="IPR036291">
    <property type="entry name" value="NAD(P)-bd_dom_sf"/>
</dbReference>
<dbReference type="EMBL" id="JFKE01000008">
    <property type="protein sequence ID" value="KAJ54372.1"/>
    <property type="molecule type" value="Genomic_DNA"/>
</dbReference>
<dbReference type="PRINTS" id="PR00080">
    <property type="entry name" value="SDRFAMILY"/>
</dbReference>
<gene>
    <name evidence="3" type="ORF">ACMU_18265</name>
</gene>
<dbReference type="RefSeq" id="WP_035261663.1">
    <property type="nucleotide sequence ID" value="NZ_JFKE01000008.1"/>
</dbReference>
<sequence>MKWTNDIAAVVTGGGSGLGAATARRLAGLGAKVALFDLNAEAGAAVADEIGGLFCNVDVTSTDSLAEGFAAARAAHGQERILVACAGIAPGQKTVSRGVAHDPGLFAKTLAINLGGTFNAAAQSAAGIATLDSVDADGSRGVIVMTASVAGIEGQVGQAAYAASKGGVIGLTLPMARDLADKGIRVVTIAPGLFETPMMAGLPDDVRDALGGLAPFPARLAKPDEYAQMVQQIVENDMLNGTVIRLDGAIRLPPR</sequence>
<dbReference type="InterPro" id="IPR020904">
    <property type="entry name" value="Sc_DH/Rdtase_CS"/>
</dbReference>
<keyword evidence="1" id="KW-0560">Oxidoreductase</keyword>
<dbReference type="OrthoDB" id="9795647at2"/>
<name>A0A037ZE30_9RHOB</name>
<reference evidence="3 4" key="1">
    <citation type="submission" date="2014-03" db="EMBL/GenBank/DDBJ databases">
        <title>Draft Genome Sequence of Actibacterium mucosum KCTC 23349, a Marine Alphaproteobacterium with Complex Ionic Requirements Isolated from Mediterranean Seawater at Malvarrosa Beach, Valencia, Spain.</title>
        <authorList>
            <person name="Arahal D.R."/>
            <person name="Shao Z."/>
            <person name="Lai Q."/>
            <person name="Pujalte M.J."/>
        </authorList>
    </citation>
    <scope>NUCLEOTIDE SEQUENCE [LARGE SCALE GENOMIC DNA]</scope>
    <source>
        <strain evidence="3 4">KCTC 23349</strain>
    </source>
</reference>
<comment type="caution">
    <text evidence="3">The sequence shown here is derived from an EMBL/GenBank/DDBJ whole genome shotgun (WGS) entry which is preliminary data.</text>
</comment>
<dbReference type="PRINTS" id="PR00081">
    <property type="entry name" value="GDHRDH"/>
</dbReference>
<dbReference type="Proteomes" id="UP000026249">
    <property type="component" value="Unassembled WGS sequence"/>
</dbReference>
<proteinExistence type="inferred from homology"/>
<organism evidence="3 4">
    <name type="scientific">Actibacterium mucosum KCTC 23349</name>
    <dbReference type="NCBI Taxonomy" id="1454373"/>
    <lineage>
        <taxon>Bacteria</taxon>
        <taxon>Pseudomonadati</taxon>
        <taxon>Pseudomonadota</taxon>
        <taxon>Alphaproteobacteria</taxon>
        <taxon>Rhodobacterales</taxon>
        <taxon>Roseobacteraceae</taxon>
        <taxon>Actibacterium</taxon>
    </lineage>
</organism>
<dbReference type="SUPFAM" id="SSF51735">
    <property type="entry name" value="NAD(P)-binding Rossmann-fold domains"/>
    <property type="match status" value="1"/>
</dbReference>
<evidence type="ECO:0000256" key="2">
    <source>
        <dbReference type="RuleBase" id="RU000363"/>
    </source>
</evidence>
<keyword evidence="4" id="KW-1185">Reference proteome</keyword>
<evidence type="ECO:0000256" key="1">
    <source>
        <dbReference type="ARBA" id="ARBA00023002"/>
    </source>
</evidence>
<dbReference type="AlphaFoldDB" id="A0A037ZE30"/>
<dbReference type="STRING" id="1454373.ACMU_18265"/>